<reference evidence="4" key="1">
    <citation type="journal article" date="2023" name="Nat. Commun.">
        <title>Diploid and tetraploid genomes of Acorus and the evolution of monocots.</title>
        <authorList>
            <person name="Ma L."/>
            <person name="Liu K.W."/>
            <person name="Li Z."/>
            <person name="Hsiao Y.Y."/>
            <person name="Qi Y."/>
            <person name="Fu T."/>
            <person name="Tang G.D."/>
            <person name="Zhang D."/>
            <person name="Sun W.H."/>
            <person name="Liu D.K."/>
            <person name="Li Y."/>
            <person name="Chen G.Z."/>
            <person name="Liu X.D."/>
            <person name="Liao X.Y."/>
            <person name="Jiang Y.T."/>
            <person name="Yu X."/>
            <person name="Hao Y."/>
            <person name="Huang J."/>
            <person name="Zhao X.W."/>
            <person name="Ke S."/>
            <person name="Chen Y.Y."/>
            <person name="Wu W.L."/>
            <person name="Hsu J.L."/>
            <person name="Lin Y.F."/>
            <person name="Huang M.D."/>
            <person name="Li C.Y."/>
            <person name="Huang L."/>
            <person name="Wang Z.W."/>
            <person name="Zhao X."/>
            <person name="Zhong W.Y."/>
            <person name="Peng D.H."/>
            <person name="Ahmad S."/>
            <person name="Lan S."/>
            <person name="Zhang J.S."/>
            <person name="Tsai W.C."/>
            <person name="Van de Peer Y."/>
            <person name="Liu Z.J."/>
        </authorList>
    </citation>
    <scope>NUCLEOTIDE SEQUENCE</scope>
    <source>
        <strain evidence="4">CP</strain>
    </source>
</reference>
<evidence type="ECO:0000256" key="2">
    <source>
        <dbReference type="ARBA" id="ARBA00023004"/>
    </source>
</evidence>
<name>A0AAV9C405_ACOCL</name>
<reference evidence="4" key="2">
    <citation type="submission" date="2023-06" db="EMBL/GenBank/DDBJ databases">
        <authorList>
            <person name="Ma L."/>
            <person name="Liu K.-W."/>
            <person name="Li Z."/>
            <person name="Hsiao Y.-Y."/>
            <person name="Qi Y."/>
            <person name="Fu T."/>
            <person name="Tang G."/>
            <person name="Zhang D."/>
            <person name="Sun W.-H."/>
            <person name="Liu D.-K."/>
            <person name="Li Y."/>
            <person name="Chen G.-Z."/>
            <person name="Liu X.-D."/>
            <person name="Liao X.-Y."/>
            <person name="Jiang Y.-T."/>
            <person name="Yu X."/>
            <person name="Hao Y."/>
            <person name="Huang J."/>
            <person name="Zhao X.-W."/>
            <person name="Ke S."/>
            <person name="Chen Y.-Y."/>
            <person name="Wu W.-L."/>
            <person name="Hsu J.-L."/>
            <person name="Lin Y.-F."/>
            <person name="Huang M.-D."/>
            <person name="Li C.-Y."/>
            <person name="Huang L."/>
            <person name="Wang Z.-W."/>
            <person name="Zhao X."/>
            <person name="Zhong W.-Y."/>
            <person name="Peng D.-H."/>
            <person name="Ahmad S."/>
            <person name="Lan S."/>
            <person name="Zhang J.-S."/>
            <person name="Tsai W.-C."/>
            <person name="Van De Peer Y."/>
            <person name="Liu Z.-J."/>
        </authorList>
    </citation>
    <scope>NUCLEOTIDE SEQUENCE</scope>
    <source>
        <strain evidence="4">CP</strain>
        <tissue evidence="4">Leaves</tissue>
    </source>
</reference>
<keyword evidence="1" id="KW-0479">Metal-binding</keyword>
<evidence type="ECO:0000313" key="5">
    <source>
        <dbReference type="Proteomes" id="UP001180020"/>
    </source>
</evidence>
<dbReference type="GO" id="GO:0016705">
    <property type="term" value="F:oxidoreductase activity, acting on paired donors, with incorporation or reduction of molecular oxygen"/>
    <property type="evidence" value="ECO:0007669"/>
    <property type="project" value="InterPro"/>
</dbReference>
<evidence type="ECO:0000256" key="1">
    <source>
        <dbReference type="ARBA" id="ARBA00022723"/>
    </source>
</evidence>
<keyword evidence="3" id="KW-1133">Transmembrane helix</keyword>
<dbReference type="Proteomes" id="UP001180020">
    <property type="component" value="Unassembled WGS sequence"/>
</dbReference>
<dbReference type="InterPro" id="IPR036396">
    <property type="entry name" value="Cyt_P450_sf"/>
</dbReference>
<dbReference type="GO" id="GO:0020037">
    <property type="term" value="F:heme binding"/>
    <property type="evidence" value="ECO:0007669"/>
    <property type="project" value="InterPro"/>
</dbReference>
<keyword evidence="3" id="KW-0472">Membrane</keyword>
<comment type="caution">
    <text evidence="4">The sequence shown here is derived from an EMBL/GenBank/DDBJ whole genome shotgun (WGS) entry which is preliminary data.</text>
</comment>
<dbReference type="GO" id="GO:0016125">
    <property type="term" value="P:sterol metabolic process"/>
    <property type="evidence" value="ECO:0007669"/>
    <property type="project" value="TreeGrafter"/>
</dbReference>
<keyword evidence="5" id="KW-1185">Reference proteome</keyword>
<organism evidence="4 5">
    <name type="scientific">Acorus calamus</name>
    <name type="common">Sweet flag</name>
    <dbReference type="NCBI Taxonomy" id="4465"/>
    <lineage>
        <taxon>Eukaryota</taxon>
        <taxon>Viridiplantae</taxon>
        <taxon>Streptophyta</taxon>
        <taxon>Embryophyta</taxon>
        <taxon>Tracheophyta</taxon>
        <taxon>Spermatophyta</taxon>
        <taxon>Magnoliopsida</taxon>
        <taxon>Liliopsida</taxon>
        <taxon>Acoraceae</taxon>
        <taxon>Acorus</taxon>
    </lineage>
</organism>
<dbReference type="Gene3D" id="1.10.630.10">
    <property type="entry name" value="Cytochrome P450"/>
    <property type="match status" value="1"/>
</dbReference>
<evidence type="ECO:0000256" key="3">
    <source>
        <dbReference type="SAM" id="Phobius"/>
    </source>
</evidence>
<evidence type="ECO:0000313" key="4">
    <source>
        <dbReference type="EMBL" id="KAK1283430.1"/>
    </source>
</evidence>
<proteinExistence type="predicted"/>
<dbReference type="SUPFAM" id="SSF48264">
    <property type="entry name" value="Cytochrome P450"/>
    <property type="match status" value="1"/>
</dbReference>
<keyword evidence="2" id="KW-0408">Iron</keyword>
<accession>A0AAV9C405</accession>
<dbReference type="GO" id="GO:0004497">
    <property type="term" value="F:monooxygenase activity"/>
    <property type="evidence" value="ECO:0007669"/>
    <property type="project" value="InterPro"/>
</dbReference>
<dbReference type="EMBL" id="JAUJYO010000021">
    <property type="protein sequence ID" value="KAK1283430.1"/>
    <property type="molecule type" value="Genomic_DNA"/>
</dbReference>
<protein>
    <recommendedName>
        <fullName evidence="6">Cytochrome P450</fullName>
    </recommendedName>
</protein>
<dbReference type="GO" id="GO:0005506">
    <property type="term" value="F:iron ion binding"/>
    <property type="evidence" value="ECO:0007669"/>
    <property type="project" value="InterPro"/>
</dbReference>
<keyword evidence="3" id="KW-0812">Transmembrane</keyword>
<dbReference type="PANTHER" id="PTHR24286">
    <property type="entry name" value="CYTOCHROME P450 26"/>
    <property type="match status" value="1"/>
</dbReference>
<gene>
    <name evidence="4" type="ORF">QJS10_CPB21g01602</name>
</gene>
<sequence>MSNTNKDDAWEKIKCHLFQHPNSHSGVAVAVAVLFGWLYLKLKPSQPNLPPGSFGLPIISELIGWVRALESGTAYKWIEERVARHGPIFKTSFMGNRTVVVTGLVANKFVFTTGDDMLRSHQPVPIVYISGEQSIFEVHGARHKLVRGAIAGFLRPESLQRSVPLMSSLIKRYLTKVWTTDRL</sequence>
<dbReference type="PANTHER" id="PTHR24286:SF256">
    <property type="entry name" value="CYTOCHROME P450 FAMILY PROTEIN"/>
    <property type="match status" value="1"/>
</dbReference>
<feature type="transmembrane region" description="Helical" evidence="3">
    <location>
        <begin position="23"/>
        <end position="40"/>
    </location>
</feature>
<dbReference type="AlphaFoldDB" id="A0AAV9C405"/>
<evidence type="ECO:0008006" key="6">
    <source>
        <dbReference type="Google" id="ProtNLM"/>
    </source>
</evidence>